<evidence type="ECO:0000313" key="4">
    <source>
        <dbReference type="Proteomes" id="UP000571817"/>
    </source>
</evidence>
<feature type="transmembrane region" description="Helical" evidence="2">
    <location>
        <begin position="62"/>
        <end position="85"/>
    </location>
</feature>
<dbReference type="RefSeq" id="WP_179478163.1">
    <property type="nucleotide sequence ID" value="NZ_JACCFW010000001.1"/>
</dbReference>
<evidence type="ECO:0000256" key="1">
    <source>
        <dbReference type="SAM" id="MobiDB-lite"/>
    </source>
</evidence>
<keyword evidence="2" id="KW-0472">Membrane</keyword>
<keyword evidence="2" id="KW-1133">Transmembrane helix</keyword>
<evidence type="ECO:0000256" key="2">
    <source>
        <dbReference type="SAM" id="Phobius"/>
    </source>
</evidence>
<dbReference type="Proteomes" id="UP000571817">
    <property type="component" value="Unassembled WGS sequence"/>
</dbReference>
<sequence>MSNGYGPGDGYDDRDPDRTQRLPQGRPDYRGTPDPVYAQGPGEPPRAPRGEYPPTSPGRSGISGGVLTSAIALALVVGGVVGFLLHSATSSSGGSNPATTTTVTSQGSASTVTGSGSTSTTTVTGSPSTTTETSTTTTTSTATTTVTAPAPTP</sequence>
<dbReference type="EMBL" id="JACCFW010000001">
    <property type="protein sequence ID" value="NYJ73117.1"/>
    <property type="molecule type" value="Genomic_DNA"/>
</dbReference>
<keyword evidence="4" id="KW-1185">Reference proteome</keyword>
<feature type="compositionally biased region" description="Polar residues" evidence="1">
    <location>
        <begin position="87"/>
        <end position="98"/>
    </location>
</feature>
<name>A0A853D943_9MICO</name>
<proteinExistence type="predicted"/>
<protein>
    <submittedName>
        <fullName evidence="3">Uncharacterized protein</fullName>
    </submittedName>
</protein>
<evidence type="ECO:0000313" key="3">
    <source>
        <dbReference type="EMBL" id="NYJ73117.1"/>
    </source>
</evidence>
<accession>A0A853D943</accession>
<feature type="compositionally biased region" description="Low complexity" evidence="1">
    <location>
        <begin position="99"/>
        <end position="153"/>
    </location>
</feature>
<feature type="region of interest" description="Disordered" evidence="1">
    <location>
        <begin position="86"/>
        <end position="153"/>
    </location>
</feature>
<feature type="compositionally biased region" description="Basic and acidic residues" evidence="1">
    <location>
        <begin position="11"/>
        <end position="20"/>
    </location>
</feature>
<gene>
    <name evidence="3" type="ORF">HNR15_000080</name>
</gene>
<comment type="caution">
    <text evidence="3">The sequence shown here is derived from an EMBL/GenBank/DDBJ whole genome shotgun (WGS) entry which is preliminary data.</text>
</comment>
<keyword evidence="2" id="KW-0812">Transmembrane</keyword>
<organism evidence="3 4">
    <name type="scientific">Allobranchiibius huperziae</name>
    <dbReference type="NCBI Taxonomy" id="1874116"/>
    <lineage>
        <taxon>Bacteria</taxon>
        <taxon>Bacillati</taxon>
        <taxon>Actinomycetota</taxon>
        <taxon>Actinomycetes</taxon>
        <taxon>Micrococcales</taxon>
        <taxon>Dermacoccaceae</taxon>
        <taxon>Allobranchiibius</taxon>
    </lineage>
</organism>
<dbReference type="AlphaFoldDB" id="A0A853D943"/>
<feature type="region of interest" description="Disordered" evidence="1">
    <location>
        <begin position="1"/>
        <end position="64"/>
    </location>
</feature>
<reference evidence="3 4" key="1">
    <citation type="submission" date="2020-07" db="EMBL/GenBank/DDBJ databases">
        <title>Sequencing the genomes of 1000 actinobacteria strains.</title>
        <authorList>
            <person name="Klenk H.-P."/>
        </authorList>
    </citation>
    <scope>NUCLEOTIDE SEQUENCE [LARGE SCALE GENOMIC DNA]</scope>
    <source>
        <strain evidence="3 4">DSM 29531</strain>
    </source>
</reference>